<name>A0ABY0H3I8_9PEZI</name>
<sequence length="139" mass="15406">MLAQANKIRQAIARMPQSVQDHLGTAVEGKLEILWFEQVFKFINVLGPYLLRPETAAVIMIFTNVANDVVLLQQESHRFVQMGIVDQSFLTQPGLDGEASQTVADHTSHVPVIEVILFDGIDAGIPESRLSREIGHAIF</sequence>
<keyword evidence="2" id="KW-1185">Reference proteome</keyword>
<organism evidence="1 2">
    <name type="scientific">Monosporascus cannonballus</name>
    <dbReference type="NCBI Taxonomy" id="155416"/>
    <lineage>
        <taxon>Eukaryota</taxon>
        <taxon>Fungi</taxon>
        <taxon>Dikarya</taxon>
        <taxon>Ascomycota</taxon>
        <taxon>Pezizomycotina</taxon>
        <taxon>Sordariomycetes</taxon>
        <taxon>Xylariomycetidae</taxon>
        <taxon>Xylariales</taxon>
        <taxon>Xylariales incertae sedis</taxon>
        <taxon>Monosporascus</taxon>
    </lineage>
</organism>
<accession>A0ABY0H3I8</accession>
<dbReference type="Proteomes" id="UP000294003">
    <property type="component" value="Unassembled WGS sequence"/>
</dbReference>
<evidence type="ECO:0000313" key="2">
    <source>
        <dbReference type="Proteomes" id="UP000294003"/>
    </source>
</evidence>
<gene>
    <name evidence="1" type="ORF">DL762_006217</name>
</gene>
<evidence type="ECO:0000313" key="1">
    <source>
        <dbReference type="EMBL" id="RYO83238.1"/>
    </source>
</evidence>
<comment type="caution">
    <text evidence="1">The sequence shown here is derived from an EMBL/GenBank/DDBJ whole genome shotgun (WGS) entry which is preliminary data.</text>
</comment>
<proteinExistence type="predicted"/>
<dbReference type="EMBL" id="QJNS01000193">
    <property type="protein sequence ID" value="RYO83238.1"/>
    <property type="molecule type" value="Genomic_DNA"/>
</dbReference>
<protein>
    <submittedName>
        <fullName evidence="1">Uncharacterized protein</fullName>
    </submittedName>
</protein>
<reference evidence="1 2" key="1">
    <citation type="submission" date="2018-06" db="EMBL/GenBank/DDBJ databases">
        <title>Complete Genomes of Monosporascus.</title>
        <authorList>
            <person name="Robinson A.J."/>
            <person name="Natvig D.O."/>
        </authorList>
    </citation>
    <scope>NUCLEOTIDE SEQUENCE [LARGE SCALE GENOMIC DNA]</scope>
    <source>
        <strain evidence="1 2">CBS 609.92</strain>
    </source>
</reference>